<protein>
    <recommendedName>
        <fullName evidence="1">DUF5675 domain-containing protein</fullName>
    </recommendedName>
</protein>
<dbReference type="EMBL" id="BSOU01000007">
    <property type="protein sequence ID" value="GLR75986.1"/>
    <property type="molecule type" value="Genomic_DNA"/>
</dbReference>
<evidence type="ECO:0000313" key="4">
    <source>
        <dbReference type="Proteomes" id="UP000239273"/>
    </source>
</evidence>
<evidence type="ECO:0000259" key="1">
    <source>
        <dbReference type="Pfam" id="PF18925"/>
    </source>
</evidence>
<name>A0A2S7XHF9_9GAMM</name>
<reference evidence="3 4" key="2">
    <citation type="submission" date="2016-12" db="EMBL/GenBank/DDBJ databases">
        <title>Diversity of luminous bacteria.</title>
        <authorList>
            <person name="Yoshizawa S."/>
            <person name="Kogure K."/>
        </authorList>
    </citation>
    <scope>NUCLEOTIDE SEQUENCE [LARGE SCALE GENOMIC DNA]</scope>
    <source>
        <strain evidence="3 4">NBRC 105001</strain>
    </source>
</reference>
<dbReference type="OrthoDB" id="8719825at2"/>
<reference evidence="2" key="1">
    <citation type="journal article" date="2014" name="Int. J. Syst. Evol. Microbiol.">
        <title>Complete genome of a new Firmicutes species belonging to the dominant human colonic microbiota ('Ruminococcus bicirculans') reveals two chromosomes and a selective capacity to utilize plant glucans.</title>
        <authorList>
            <consortium name="NISC Comparative Sequencing Program"/>
            <person name="Wegmann U."/>
            <person name="Louis P."/>
            <person name="Goesmann A."/>
            <person name="Henrissat B."/>
            <person name="Duncan S.H."/>
            <person name="Flint H.J."/>
        </authorList>
    </citation>
    <scope>NUCLEOTIDE SEQUENCE</scope>
    <source>
        <strain evidence="2">NBRC 105001</strain>
    </source>
</reference>
<gene>
    <name evidence="3" type="ORF">BTO23_03380</name>
    <name evidence="2" type="ORF">GCM10007855_28600</name>
</gene>
<evidence type="ECO:0000313" key="3">
    <source>
        <dbReference type="EMBL" id="PQJ93150.1"/>
    </source>
</evidence>
<comment type="caution">
    <text evidence="3">The sequence shown here is derived from an EMBL/GenBank/DDBJ whole genome shotgun (WGS) entry which is preliminary data.</text>
</comment>
<evidence type="ECO:0000313" key="5">
    <source>
        <dbReference type="Proteomes" id="UP001156660"/>
    </source>
</evidence>
<keyword evidence="5" id="KW-1185">Reference proteome</keyword>
<feature type="domain" description="DUF5675" evidence="1">
    <location>
        <begin position="6"/>
        <end position="129"/>
    </location>
</feature>
<dbReference type="Proteomes" id="UP000239273">
    <property type="component" value="Unassembled WGS sequence"/>
</dbReference>
<evidence type="ECO:0000313" key="2">
    <source>
        <dbReference type="EMBL" id="GLR75986.1"/>
    </source>
</evidence>
<sequence length="140" mass="15638">MKYYQLKRRYFEHGTYSYLFRSDGSRVCCFVEPVWANNEPFKSCVPEGDYDLLPHVSNKYGECYALESEYLGVTVSGPSIRDACLWHIANKPSQLIGCGAPGVDFGCLDGEWSVVSSGTAFKALMKELSGKPAKLTIMKE</sequence>
<dbReference type="AlphaFoldDB" id="A0A2S7XHF9"/>
<accession>A0A2S7XHF9</accession>
<proteinExistence type="predicted"/>
<organism evidence="3 4">
    <name type="scientific">Aliivibrio sifiae</name>
    <dbReference type="NCBI Taxonomy" id="566293"/>
    <lineage>
        <taxon>Bacteria</taxon>
        <taxon>Pseudomonadati</taxon>
        <taxon>Pseudomonadota</taxon>
        <taxon>Gammaproteobacteria</taxon>
        <taxon>Vibrionales</taxon>
        <taxon>Vibrionaceae</taxon>
        <taxon>Aliivibrio</taxon>
    </lineage>
</organism>
<dbReference type="Pfam" id="PF18925">
    <property type="entry name" value="DUF5675"/>
    <property type="match status" value="1"/>
</dbReference>
<dbReference type="Proteomes" id="UP001156660">
    <property type="component" value="Unassembled WGS sequence"/>
</dbReference>
<dbReference type="RefSeq" id="WP_105062942.1">
    <property type="nucleotide sequence ID" value="NZ_BSOU01000007.1"/>
</dbReference>
<reference evidence="5" key="3">
    <citation type="journal article" date="2019" name="Int. J. Syst. Evol. Microbiol.">
        <title>The Global Catalogue of Microorganisms (GCM) 10K type strain sequencing project: providing services to taxonomists for standard genome sequencing and annotation.</title>
        <authorList>
            <consortium name="The Broad Institute Genomics Platform"/>
            <consortium name="The Broad Institute Genome Sequencing Center for Infectious Disease"/>
            <person name="Wu L."/>
            <person name="Ma J."/>
        </authorList>
    </citation>
    <scope>NUCLEOTIDE SEQUENCE [LARGE SCALE GENOMIC DNA]</scope>
    <source>
        <strain evidence="5">NBRC 105001</strain>
    </source>
</reference>
<dbReference type="EMBL" id="MSCP01000001">
    <property type="protein sequence ID" value="PQJ93150.1"/>
    <property type="molecule type" value="Genomic_DNA"/>
</dbReference>
<reference evidence="2" key="4">
    <citation type="submission" date="2023-01" db="EMBL/GenBank/DDBJ databases">
        <title>Draft genome sequence of Aliivibrio sifiae strain NBRC 105001.</title>
        <authorList>
            <person name="Sun Q."/>
            <person name="Mori K."/>
        </authorList>
    </citation>
    <scope>NUCLEOTIDE SEQUENCE</scope>
    <source>
        <strain evidence="2">NBRC 105001</strain>
    </source>
</reference>
<dbReference type="InterPro" id="IPR043732">
    <property type="entry name" value="DUF5675"/>
</dbReference>